<evidence type="ECO:0000313" key="3">
    <source>
        <dbReference type="Proteomes" id="UP000011669"/>
    </source>
</evidence>
<reference evidence="2 3" key="1">
    <citation type="journal article" date="2014" name="PLoS Genet.">
        <title>Phylogenetically driven sequencing of extremely halophilic archaea reveals strategies for static and dynamic osmo-response.</title>
        <authorList>
            <person name="Becker E.A."/>
            <person name="Seitzer P.M."/>
            <person name="Tritt A."/>
            <person name="Larsen D."/>
            <person name="Krusor M."/>
            <person name="Yao A.I."/>
            <person name="Wu D."/>
            <person name="Madern D."/>
            <person name="Eisen J.A."/>
            <person name="Darling A.E."/>
            <person name="Facciotti M.T."/>
        </authorList>
    </citation>
    <scope>NUCLEOTIDE SEQUENCE [LARGE SCALE GENOMIC DNA]</scope>
    <source>
        <strain evidence="2 3">DSM 5350</strain>
    </source>
</reference>
<gene>
    <name evidence="2" type="ORF">C449_13667</name>
</gene>
<proteinExistence type="predicted"/>
<dbReference type="PATRIC" id="fig|1227455.4.peg.2785"/>
<accession>M0MD01</accession>
<dbReference type="AlphaFoldDB" id="M0MD01"/>
<evidence type="ECO:0000313" key="2">
    <source>
        <dbReference type="EMBL" id="EMA43611.1"/>
    </source>
</evidence>
<dbReference type="InParanoid" id="M0MD01"/>
<sequence>MGTKPTPESDSADTEPRIDAKSLATTPLHDTAEMVAAALVADATGHHGRSRFFEDESDGSGDVLDGFVADVTTIAQSQCERWESYADIKTLICHLSIDHLTFVAHDS</sequence>
<keyword evidence="3" id="KW-1185">Reference proteome</keyword>
<dbReference type="EMBL" id="AOMD01000029">
    <property type="protein sequence ID" value="EMA43611.1"/>
    <property type="molecule type" value="Genomic_DNA"/>
</dbReference>
<organism evidence="2 3">
    <name type="scientific">Halococcus saccharolyticus DSM 5350</name>
    <dbReference type="NCBI Taxonomy" id="1227455"/>
    <lineage>
        <taxon>Archaea</taxon>
        <taxon>Methanobacteriati</taxon>
        <taxon>Methanobacteriota</taxon>
        <taxon>Stenosarchaea group</taxon>
        <taxon>Halobacteria</taxon>
        <taxon>Halobacteriales</taxon>
        <taxon>Halococcaceae</taxon>
        <taxon>Halococcus</taxon>
    </lineage>
</organism>
<comment type="caution">
    <text evidence="2">The sequence shown here is derived from an EMBL/GenBank/DDBJ whole genome shotgun (WGS) entry which is preliminary data.</text>
</comment>
<protein>
    <submittedName>
        <fullName evidence="2">Transposase IS4 family protein</fullName>
    </submittedName>
</protein>
<evidence type="ECO:0000256" key="1">
    <source>
        <dbReference type="SAM" id="MobiDB-lite"/>
    </source>
</evidence>
<dbReference type="Proteomes" id="UP000011669">
    <property type="component" value="Unassembled WGS sequence"/>
</dbReference>
<feature type="region of interest" description="Disordered" evidence="1">
    <location>
        <begin position="1"/>
        <end position="25"/>
    </location>
</feature>
<name>M0MD01_9EURY</name>